<dbReference type="AlphaFoldDB" id="A0AAD9PXT2"/>
<reference evidence="1" key="2">
    <citation type="journal article" date="2023" name="Science">
        <title>Genomic signatures of disease resistance in endangered staghorn corals.</title>
        <authorList>
            <person name="Vollmer S.V."/>
            <person name="Selwyn J.D."/>
            <person name="Despard B.A."/>
            <person name="Roesel C.L."/>
        </authorList>
    </citation>
    <scope>NUCLEOTIDE SEQUENCE</scope>
    <source>
        <strain evidence="1">K2</strain>
    </source>
</reference>
<comment type="caution">
    <text evidence="1">The sequence shown here is derived from an EMBL/GenBank/DDBJ whole genome shotgun (WGS) entry which is preliminary data.</text>
</comment>
<keyword evidence="2" id="KW-1185">Reference proteome</keyword>
<accession>A0AAD9PXT2</accession>
<feature type="non-terminal residue" evidence="1">
    <location>
        <position position="447"/>
    </location>
</feature>
<name>A0AAD9PXT2_ACRCE</name>
<reference evidence="1" key="1">
    <citation type="journal article" date="2023" name="G3 (Bethesda)">
        <title>Whole genome assembly and annotation of the endangered Caribbean coral Acropora cervicornis.</title>
        <authorList>
            <person name="Selwyn J.D."/>
            <person name="Vollmer S.V."/>
        </authorList>
    </citation>
    <scope>NUCLEOTIDE SEQUENCE</scope>
    <source>
        <strain evidence="1">K2</strain>
    </source>
</reference>
<dbReference type="Proteomes" id="UP001249851">
    <property type="component" value="Unassembled WGS sequence"/>
</dbReference>
<proteinExistence type="predicted"/>
<protein>
    <submittedName>
        <fullName evidence="1">Uncharacterized protein</fullName>
    </submittedName>
</protein>
<evidence type="ECO:0000313" key="2">
    <source>
        <dbReference type="Proteomes" id="UP001249851"/>
    </source>
</evidence>
<dbReference type="EMBL" id="JARQWQ010000102">
    <property type="protein sequence ID" value="KAK2551055.1"/>
    <property type="molecule type" value="Genomic_DNA"/>
</dbReference>
<organism evidence="1 2">
    <name type="scientific">Acropora cervicornis</name>
    <name type="common">Staghorn coral</name>
    <dbReference type="NCBI Taxonomy" id="6130"/>
    <lineage>
        <taxon>Eukaryota</taxon>
        <taxon>Metazoa</taxon>
        <taxon>Cnidaria</taxon>
        <taxon>Anthozoa</taxon>
        <taxon>Hexacorallia</taxon>
        <taxon>Scleractinia</taxon>
        <taxon>Astrocoeniina</taxon>
        <taxon>Acroporidae</taxon>
        <taxon>Acropora</taxon>
    </lineage>
</organism>
<evidence type="ECO:0000313" key="1">
    <source>
        <dbReference type="EMBL" id="KAK2551055.1"/>
    </source>
</evidence>
<gene>
    <name evidence="1" type="ORF">P5673_028113</name>
</gene>
<sequence>MGDSLARPENKGRKHLNFARDEQATSSSVDVNADLNRAVERVEIKSILRKKLQDKTKSSVAFLLEKWKSELSAAGFNCEILHLTKKHSPVEDAEDPLAVFPERVLVVYPSELHTFTHQTGPFQPVRLMVYGDGKVKCQVASVLGKSNELCQLIQTIESSEEGKAELGKIIGDGNKFEGRNGVKAGDCNEQTWDLLRVVVYGFLSFCEWFFTVVSPDGRYFVRPLRINGSALESIFNVLKHTSGGNLSAIAYSPALGRLISRKRLTLNKNSEKGYRDQTLNLDDGTVISVDQLVIRCTMATRNICQFTFPPHIAQSSMGGRQGSNACTIIAVSLLWTQLPNLWCSLFVNAICDGNEMYDELFGDTAVYLDVEDVVQALGAECNQASYGCLIGCEKSVGILVQSNGLWALIDSHIHNDKGAIIMMADSVSTLINAYSLMLLAQNLVLNI</sequence>